<accession>A0A1Q8CJT0</accession>
<evidence type="ECO:0000256" key="2">
    <source>
        <dbReference type="SAM" id="Phobius"/>
    </source>
</evidence>
<feature type="transmembrane region" description="Helical" evidence="2">
    <location>
        <begin position="50"/>
        <end position="71"/>
    </location>
</feature>
<dbReference type="OrthoDB" id="3685055at2"/>
<evidence type="ECO:0000313" key="3">
    <source>
        <dbReference type="EMBL" id="OLF14599.1"/>
    </source>
</evidence>
<dbReference type="EMBL" id="MSIE01000052">
    <property type="protein sequence ID" value="OLF14599.1"/>
    <property type="molecule type" value="Genomic_DNA"/>
</dbReference>
<gene>
    <name evidence="3" type="ORF">BU204_25960</name>
</gene>
<evidence type="ECO:0000313" key="4">
    <source>
        <dbReference type="Proteomes" id="UP000185596"/>
    </source>
</evidence>
<evidence type="ECO:0000256" key="1">
    <source>
        <dbReference type="SAM" id="MobiDB-lite"/>
    </source>
</evidence>
<reference evidence="3 4" key="1">
    <citation type="submission" date="2016-12" db="EMBL/GenBank/DDBJ databases">
        <title>The draft genome sequence of Actinophytocola sp. 11-183.</title>
        <authorList>
            <person name="Wang W."/>
            <person name="Yuan L."/>
        </authorList>
    </citation>
    <scope>NUCLEOTIDE SEQUENCE [LARGE SCALE GENOMIC DNA]</scope>
    <source>
        <strain evidence="3 4">11-183</strain>
    </source>
</reference>
<dbReference type="AlphaFoldDB" id="A0A1Q8CJT0"/>
<dbReference type="RefSeq" id="WP_075128376.1">
    <property type="nucleotide sequence ID" value="NZ_MSIE01000052.1"/>
</dbReference>
<keyword evidence="2" id="KW-0812">Transmembrane</keyword>
<name>A0A1Q8CJT0_9PSEU</name>
<protein>
    <submittedName>
        <fullName evidence="3">Uncharacterized protein</fullName>
    </submittedName>
</protein>
<comment type="caution">
    <text evidence="3">The sequence shown here is derived from an EMBL/GenBank/DDBJ whole genome shotgun (WGS) entry which is preliminary data.</text>
</comment>
<proteinExistence type="predicted"/>
<keyword evidence="2" id="KW-1133">Transmembrane helix</keyword>
<keyword evidence="2" id="KW-0472">Membrane</keyword>
<dbReference type="STRING" id="1912961.BU204_25960"/>
<organism evidence="3 4">
    <name type="scientific">Actinophytocola xanthii</name>
    <dbReference type="NCBI Taxonomy" id="1912961"/>
    <lineage>
        <taxon>Bacteria</taxon>
        <taxon>Bacillati</taxon>
        <taxon>Actinomycetota</taxon>
        <taxon>Actinomycetes</taxon>
        <taxon>Pseudonocardiales</taxon>
        <taxon>Pseudonocardiaceae</taxon>
    </lineage>
</organism>
<sequence>MNSEIDDEIGEVIREAVREQERRAAPAERVRAALPSRAASYARRRRTARGLTAVTAVTAAVAVAVAVPAVLREPDRGGGVADPSTATSTTRPDSAAPDLGSVALRFAPAWLPEGMVERTRVGPLSDALAAKSGVTRIWSRAPLDPGTGFLAGDGNIGLYATAARPDEGAAHLPPVTLGEDGRPARTGSGPEEVDINGRPGREYGGNMLVWQPDERTTLALVAPGVGLSDEDLLRIARSVRPDPAVLRAPLRLNWLPEGMVAQDLTVAGNSATEWEAGVMAEQKTDPGAGAQRFVAAHVGTQTRSGVPRDGERLEIAGRPAYLSRTEGGLEARPGNRTEWVLVVDLGQGRRLTVQGGTGQQAGRTPPPTREDMIRVAENIEVAEPDLTWFGR</sequence>
<keyword evidence="4" id="KW-1185">Reference proteome</keyword>
<dbReference type="Proteomes" id="UP000185596">
    <property type="component" value="Unassembled WGS sequence"/>
</dbReference>
<feature type="region of interest" description="Disordered" evidence="1">
    <location>
        <begin position="73"/>
        <end position="99"/>
    </location>
</feature>